<dbReference type="AlphaFoldDB" id="A0A841KS40"/>
<evidence type="ECO:0000313" key="2">
    <source>
        <dbReference type="EMBL" id="MBB6216201.1"/>
    </source>
</evidence>
<comment type="caution">
    <text evidence="2">The sequence shown here is derived from an EMBL/GenBank/DDBJ whole genome shotgun (WGS) entry which is preliminary data.</text>
</comment>
<sequence>MKVSKRSPKSTHKIEFSKEFLAEFGLSPNKHEALTNKDKAENKNKK</sequence>
<dbReference type="EMBL" id="JACHEN010000013">
    <property type="protein sequence ID" value="MBB6216201.1"/>
    <property type="molecule type" value="Genomic_DNA"/>
</dbReference>
<accession>A0A841KS40</accession>
<proteinExistence type="predicted"/>
<reference evidence="2 3" key="1">
    <citation type="submission" date="2020-08" db="EMBL/GenBank/DDBJ databases">
        <title>Genomic Encyclopedia of Type Strains, Phase IV (KMG-IV): sequencing the most valuable type-strain genomes for metagenomic binning, comparative biology and taxonomic classification.</title>
        <authorList>
            <person name="Goeker M."/>
        </authorList>
    </citation>
    <scope>NUCLEOTIDE SEQUENCE [LARGE SCALE GENOMIC DNA]</scope>
    <source>
        <strain evidence="2 3">DSM 103526</strain>
    </source>
</reference>
<keyword evidence="3" id="KW-1185">Reference proteome</keyword>
<dbReference type="Proteomes" id="UP000579281">
    <property type="component" value="Unassembled WGS sequence"/>
</dbReference>
<organism evidence="2 3">
    <name type="scientific">Anaerosolibacter carboniphilus</name>
    <dbReference type="NCBI Taxonomy" id="1417629"/>
    <lineage>
        <taxon>Bacteria</taxon>
        <taxon>Bacillati</taxon>
        <taxon>Bacillota</taxon>
        <taxon>Clostridia</taxon>
        <taxon>Peptostreptococcales</taxon>
        <taxon>Thermotaleaceae</taxon>
        <taxon>Anaerosolibacter</taxon>
    </lineage>
</organism>
<feature type="region of interest" description="Disordered" evidence="1">
    <location>
        <begin position="27"/>
        <end position="46"/>
    </location>
</feature>
<gene>
    <name evidence="2" type="ORF">HNQ80_002300</name>
</gene>
<evidence type="ECO:0000313" key="3">
    <source>
        <dbReference type="Proteomes" id="UP000579281"/>
    </source>
</evidence>
<dbReference type="RefSeq" id="WP_184310742.1">
    <property type="nucleotide sequence ID" value="NZ_JACHEN010000013.1"/>
</dbReference>
<name>A0A841KS40_9FIRM</name>
<evidence type="ECO:0000256" key="1">
    <source>
        <dbReference type="SAM" id="MobiDB-lite"/>
    </source>
</evidence>
<protein>
    <submittedName>
        <fullName evidence="2">Uncharacterized protein</fullName>
    </submittedName>
</protein>
<feature type="compositionally biased region" description="Basic and acidic residues" evidence="1">
    <location>
        <begin position="29"/>
        <end position="46"/>
    </location>
</feature>